<dbReference type="CDD" id="cd03255">
    <property type="entry name" value="ABC_MJ0796_LolCDE_FtsE"/>
    <property type="match status" value="1"/>
</dbReference>
<keyword evidence="1" id="KW-0813">Transport</keyword>
<dbReference type="SMART" id="SM00382">
    <property type="entry name" value="AAA"/>
    <property type="match status" value="1"/>
</dbReference>
<proteinExistence type="predicted"/>
<dbReference type="InterPro" id="IPR027417">
    <property type="entry name" value="P-loop_NTPase"/>
</dbReference>
<keyword evidence="6" id="KW-1185">Reference proteome</keyword>
<evidence type="ECO:0000256" key="2">
    <source>
        <dbReference type="ARBA" id="ARBA00022741"/>
    </source>
</evidence>
<dbReference type="InterPro" id="IPR003439">
    <property type="entry name" value="ABC_transporter-like_ATP-bd"/>
</dbReference>
<organism evidence="5 6">
    <name type="scientific">Bifidobacterium oedipodis</name>
    <dbReference type="NCBI Taxonomy" id="2675322"/>
    <lineage>
        <taxon>Bacteria</taxon>
        <taxon>Bacillati</taxon>
        <taxon>Actinomycetota</taxon>
        <taxon>Actinomycetes</taxon>
        <taxon>Bifidobacteriales</taxon>
        <taxon>Bifidobacteriaceae</taxon>
        <taxon>Bifidobacterium</taxon>
    </lineage>
</organism>
<dbReference type="GO" id="GO:0022857">
    <property type="term" value="F:transmembrane transporter activity"/>
    <property type="evidence" value="ECO:0007669"/>
    <property type="project" value="TreeGrafter"/>
</dbReference>
<dbReference type="Gene3D" id="3.40.50.300">
    <property type="entry name" value="P-loop containing nucleotide triphosphate hydrolases"/>
    <property type="match status" value="1"/>
</dbReference>
<dbReference type="InterPro" id="IPR017871">
    <property type="entry name" value="ABC_transporter-like_CS"/>
</dbReference>
<dbReference type="InterPro" id="IPR015854">
    <property type="entry name" value="ABC_transpr_LolD-like"/>
</dbReference>
<dbReference type="Pfam" id="PF00005">
    <property type="entry name" value="ABC_tran"/>
    <property type="match status" value="1"/>
</dbReference>
<dbReference type="GO" id="GO:0005524">
    <property type="term" value="F:ATP binding"/>
    <property type="evidence" value="ECO:0007669"/>
    <property type="project" value="UniProtKB-KW"/>
</dbReference>
<reference evidence="5 6" key="1">
    <citation type="submission" date="2020-02" db="EMBL/GenBank/DDBJ databases">
        <title>Characterization of phylogenetic diversity of novel bifidobacterial species isolated in Czech ZOOs.</title>
        <authorList>
            <person name="Lugli G.A."/>
            <person name="Vera N.B."/>
            <person name="Ventura M."/>
        </authorList>
    </citation>
    <scope>NUCLEOTIDE SEQUENCE [LARGE SCALE GENOMIC DNA]</scope>
    <source>
        <strain evidence="5 6">DSM 109957</strain>
    </source>
</reference>
<comment type="caution">
    <text evidence="5">The sequence shown here is derived from an EMBL/GenBank/DDBJ whole genome shotgun (WGS) entry which is preliminary data.</text>
</comment>
<evidence type="ECO:0000259" key="4">
    <source>
        <dbReference type="PROSITE" id="PS50893"/>
    </source>
</evidence>
<evidence type="ECO:0000256" key="1">
    <source>
        <dbReference type="ARBA" id="ARBA00022448"/>
    </source>
</evidence>
<dbReference type="PROSITE" id="PS00211">
    <property type="entry name" value="ABC_TRANSPORTER_1"/>
    <property type="match status" value="1"/>
</dbReference>
<dbReference type="EMBL" id="JAAIII010000001">
    <property type="protein sequence ID" value="NMM92916.1"/>
    <property type="molecule type" value="Genomic_DNA"/>
</dbReference>
<dbReference type="PROSITE" id="PS50893">
    <property type="entry name" value="ABC_TRANSPORTER_2"/>
    <property type="match status" value="1"/>
</dbReference>
<dbReference type="PANTHER" id="PTHR24220">
    <property type="entry name" value="IMPORT ATP-BINDING PROTEIN"/>
    <property type="match status" value="1"/>
</dbReference>
<dbReference type="InterPro" id="IPR003593">
    <property type="entry name" value="AAA+_ATPase"/>
</dbReference>
<dbReference type="AlphaFoldDB" id="A0A7Y0EME6"/>
<evidence type="ECO:0000313" key="5">
    <source>
        <dbReference type="EMBL" id="NMM92916.1"/>
    </source>
</evidence>
<accession>A0A7Y0EME6</accession>
<evidence type="ECO:0000313" key="6">
    <source>
        <dbReference type="Proteomes" id="UP000532194"/>
    </source>
</evidence>
<dbReference type="Proteomes" id="UP000532194">
    <property type="component" value="Unassembled WGS sequence"/>
</dbReference>
<gene>
    <name evidence="5" type="ORF">G1C95_0101</name>
</gene>
<dbReference type="GO" id="GO:0005886">
    <property type="term" value="C:plasma membrane"/>
    <property type="evidence" value="ECO:0007669"/>
    <property type="project" value="TreeGrafter"/>
</dbReference>
<dbReference type="InterPro" id="IPR017911">
    <property type="entry name" value="MacB-like_ATP-bd"/>
</dbReference>
<protein>
    <submittedName>
        <fullName evidence="5">ABC transporter ATP-binding protein</fullName>
    </submittedName>
</protein>
<sequence length="249" mass="27544">MNGVSYQEVEGTKVIQLTSEDEIAVAELRNVTATVLLNDGTRLTTVHDANIVFHRGTSTAIVGRSGSGKTSLASIIGLLNMDYTGEVLYGNTDIRERGDAFCSRFRCAHIGFVFQNYSLIPHLRVWENVALPLDYRYRFSRKKIRKQAIRSLGIVGLREKANFAPASLSGGEQQRVAIARALIGNPDILICDEPTGALDEKTGEKIADLLFKQVHDYGTTLVLVTHDLRLAARCQRQLFMDRGEISCST</sequence>
<dbReference type="PANTHER" id="PTHR24220:SF86">
    <property type="entry name" value="ABC TRANSPORTER ABCH.1"/>
    <property type="match status" value="1"/>
</dbReference>
<keyword evidence="2" id="KW-0547">Nucleotide-binding</keyword>
<feature type="domain" description="ABC transporter" evidence="4">
    <location>
        <begin position="26"/>
        <end position="249"/>
    </location>
</feature>
<evidence type="ECO:0000256" key="3">
    <source>
        <dbReference type="ARBA" id="ARBA00022840"/>
    </source>
</evidence>
<name>A0A7Y0EME6_9BIFI</name>
<dbReference type="GO" id="GO:0016887">
    <property type="term" value="F:ATP hydrolysis activity"/>
    <property type="evidence" value="ECO:0007669"/>
    <property type="project" value="InterPro"/>
</dbReference>
<dbReference type="RefSeq" id="WP_169170997.1">
    <property type="nucleotide sequence ID" value="NZ_JAAIII010000001.1"/>
</dbReference>
<dbReference type="SUPFAM" id="SSF52540">
    <property type="entry name" value="P-loop containing nucleoside triphosphate hydrolases"/>
    <property type="match status" value="1"/>
</dbReference>
<keyword evidence="3 5" id="KW-0067">ATP-binding</keyword>